<name>A0ABT5ZCI0_9ACTN</name>
<evidence type="ECO:0000313" key="1">
    <source>
        <dbReference type="EMBL" id="MDF2261393.1"/>
    </source>
</evidence>
<dbReference type="RefSeq" id="WP_275822952.1">
    <property type="nucleotide sequence ID" value="NZ_BAAANM010000047.1"/>
</dbReference>
<gene>
    <name evidence="1" type="ORF">P2L57_38445</name>
</gene>
<dbReference type="EMBL" id="JARHTQ010000056">
    <property type="protein sequence ID" value="MDF2261393.1"/>
    <property type="molecule type" value="Genomic_DNA"/>
</dbReference>
<dbReference type="Proteomes" id="UP001220022">
    <property type="component" value="Unassembled WGS sequence"/>
</dbReference>
<keyword evidence="2" id="KW-1185">Reference proteome</keyword>
<protein>
    <recommendedName>
        <fullName evidence="3">Transposase</fullName>
    </recommendedName>
</protein>
<accession>A0ABT5ZCI0</accession>
<evidence type="ECO:0008006" key="3">
    <source>
        <dbReference type="Google" id="ProtNLM"/>
    </source>
</evidence>
<sequence length="327" mass="36248">MHAAHWAEAHVLLVGDLCDGRSDGRTVSLNQVDRSVDAVRAAGAQGQILFQGDSGYYSHKVAEKIVARDCLFRLAVPRTAPLWRAVARVHDDDWIDARDYDRAQVALIDYVPPGWPGGTRVVARRARYDVEQISADARSRRARTVGTVGTDRLALALGGEVDEVFAYSFFATNEELDLDEEIAQAEWAFRRRTRIKELFRDAAHGAGLNHLPSASHAVNCMWMWGALLANNLSAWLQMLAPLGTARRRIAAIRRLLIHRAARRPALTVRAAACLRNSVTRSALGMILTSTGAGLHGEPHLALSDLSHRRLTCRQFILLFVIRPLRTA</sequence>
<reference evidence="1 2" key="1">
    <citation type="submission" date="2023-03" db="EMBL/GenBank/DDBJ databases">
        <title>Draft genome sequence of type strain Streptomyces ferralitis JCM 14344.</title>
        <authorList>
            <person name="Klaysubun C."/>
            <person name="Duangmal K."/>
        </authorList>
    </citation>
    <scope>NUCLEOTIDE SEQUENCE [LARGE SCALE GENOMIC DNA]</scope>
    <source>
        <strain evidence="1 2">JCM 14344</strain>
    </source>
</reference>
<evidence type="ECO:0000313" key="2">
    <source>
        <dbReference type="Proteomes" id="UP001220022"/>
    </source>
</evidence>
<proteinExistence type="predicted"/>
<comment type="caution">
    <text evidence="1">The sequence shown here is derived from an EMBL/GenBank/DDBJ whole genome shotgun (WGS) entry which is preliminary data.</text>
</comment>
<organism evidence="1 2">
    <name type="scientific">Streptantibioticus ferralitis</name>
    <dbReference type="NCBI Taxonomy" id="236510"/>
    <lineage>
        <taxon>Bacteria</taxon>
        <taxon>Bacillati</taxon>
        <taxon>Actinomycetota</taxon>
        <taxon>Actinomycetes</taxon>
        <taxon>Kitasatosporales</taxon>
        <taxon>Streptomycetaceae</taxon>
        <taxon>Streptantibioticus</taxon>
    </lineage>
</organism>